<name>A0A344LFB8_9PSEU</name>
<evidence type="ECO:0000313" key="4">
    <source>
        <dbReference type="EMBL" id="AXB46742.1"/>
    </source>
</evidence>
<dbReference type="SUPFAM" id="SSF46689">
    <property type="entry name" value="Homeodomain-like"/>
    <property type="match status" value="1"/>
</dbReference>
<dbReference type="RefSeq" id="WP_162788686.1">
    <property type="nucleotide sequence ID" value="NZ_CP015163.1"/>
</dbReference>
<feature type="DNA-binding region" description="H-T-H motif" evidence="2">
    <location>
        <begin position="29"/>
        <end position="48"/>
    </location>
</feature>
<protein>
    <recommendedName>
        <fullName evidence="3">HTH tetR-type domain-containing protein</fullName>
    </recommendedName>
</protein>
<keyword evidence="1 2" id="KW-0238">DNA-binding</keyword>
<dbReference type="EMBL" id="CP015163">
    <property type="protein sequence ID" value="AXB46742.1"/>
    <property type="molecule type" value="Genomic_DNA"/>
</dbReference>
<accession>A0A344LFB8</accession>
<organism evidence="4 5">
    <name type="scientific">Amycolatopsis albispora</name>
    <dbReference type="NCBI Taxonomy" id="1804986"/>
    <lineage>
        <taxon>Bacteria</taxon>
        <taxon>Bacillati</taxon>
        <taxon>Actinomycetota</taxon>
        <taxon>Actinomycetes</taxon>
        <taxon>Pseudonocardiales</taxon>
        <taxon>Pseudonocardiaceae</taxon>
        <taxon>Amycolatopsis</taxon>
    </lineage>
</organism>
<dbReference type="Proteomes" id="UP000250434">
    <property type="component" value="Chromosome"/>
</dbReference>
<evidence type="ECO:0000256" key="2">
    <source>
        <dbReference type="PROSITE-ProRule" id="PRU00335"/>
    </source>
</evidence>
<dbReference type="Gene3D" id="1.10.10.60">
    <property type="entry name" value="Homeodomain-like"/>
    <property type="match status" value="1"/>
</dbReference>
<dbReference type="Pfam" id="PF00440">
    <property type="entry name" value="TetR_N"/>
    <property type="match status" value="1"/>
</dbReference>
<dbReference type="AlphaFoldDB" id="A0A344LFB8"/>
<evidence type="ECO:0000259" key="3">
    <source>
        <dbReference type="PROSITE" id="PS50977"/>
    </source>
</evidence>
<dbReference type="PANTHER" id="PTHR30055">
    <property type="entry name" value="HTH-TYPE TRANSCRIPTIONAL REGULATOR RUTR"/>
    <property type="match status" value="1"/>
</dbReference>
<gene>
    <name evidence="4" type="ORF">A4R43_33440</name>
</gene>
<dbReference type="PROSITE" id="PS50977">
    <property type="entry name" value="HTH_TETR_2"/>
    <property type="match status" value="1"/>
</dbReference>
<proteinExistence type="predicted"/>
<dbReference type="PANTHER" id="PTHR30055:SF226">
    <property type="entry name" value="HTH-TYPE TRANSCRIPTIONAL REGULATOR PKSA"/>
    <property type="match status" value="1"/>
</dbReference>
<feature type="domain" description="HTH tetR-type" evidence="3">
    <location>
        <begin position="6"/>
        <end position="66"/>
    </location>
</feature>
<dbReference type="InterPro" id="IPR009057">
    <property type="entry name" value="Homeodomain-like_sf"/>
</dbReference>
<dbReference type="SUPFAM" id="SSF48498">
    <property type="entry name" value="Tetracyclin repressor-like, C-terminal domain"/>
    <property type="match status" value="1"/>
</dbReference>
<sequence length="198" mass="21831">MRNRTAERRVQLVRAAHHVFSSRGYRNTGVSDIVKEAGVSHGTFYNYFDNKRHILDEVLDTGVDFILDAVVAGDEPDDASTADELAAQFRTILTRVFDLVEREPALVQFILLDAPAIDDESLQRLLRLVRTFGATASAFLANGVRRGFLQSDLDTEVAGEGLLSLIISAILTGVRGVTPAERERVIESFVGFAMHGVR</sequence>
<dbReference type="Gene3D" id="1.10.357.10">
    <property type="entry name" value="Tetracycline Repressor, domain 2"/>
    <property type="match status" value="1"/>
</dbReference>
<evidence type="ECO:0000313" key="5">
    <source>
        <dbReference type="Proteomes" id="UP000250434"/>
    </source>
</evidence>
<dbReference type="InterPro" id="IPR001647">
    <property type="entry name" value="HTH_TetR"/>
</dbReference>
<dbReference type="GO" id="GO:0003700">
    <property type="term" value="F:DNA-binding transcription factor activity"/>
    <property type="evidence" value="ECO:0007669"/>
    <property type="project" value="TreeGrafter"/>
</dbReference>
<dbReference type="KEGG" id="aab:A4R43_33440"/>
<reference evidence="4 5" key="1">
    <citation type="submission" date="2016-04" db="EMBL/GenBank/DDBJ databases">
        <title>Complete genome sequence and analysis of deep-sea sediment isolate, Amycolatopsis sp. WP1.</title>
        <authorList>
            <person name="Wang H."/>
            <person name="Chen S."/>
            <person name="Wu Q."/>
        </authorList>
    </citation>
    <scope>NUCLEOTIDE SEQUENCE [LARGE SCALE GENOMIC DNA]</scope>
    <source>
        <strain evidence="4 5">WP1</strain>
    </source>
</reference>
<dbReference type="InterPro" id="IPR036271">
    <property type="entry name" value="Tet_transcr_reg_TetR-rel_C_sf"/>
</dbReference>
<keyword evidence="5" id="KW-1185">Reference proteome</keyword>
<dbReference type="InterPro" id="IPR050109">
    <property type="entry name" value="HTH-type_TetR-like_transc_reg"/>
</dbReference>
<dbReference type="PRINTS" id="PR00455">
    <property type="entry name" value="HTHTETR"/>
</dbReference>
<dbReference type="GO" id="GO:0000976">
    <property type="term" value="F:transcription cis-regulatory region binding"/>
    <property type="evidence" value="ECO:0007669"/>
    <property type="project" value="TreeGrafter"/>
</dbReference>
<evidence type="ECO:0000256" key="1">
    <source>
        <dbReference type="ARBA" id="ARBA00023125"/>
    </source>
</evidence>